<dbReference type="GO" id="GO:0005509">
    <property type="term" value="F:calcium ion binding"/>
    <property type="evidence" value="ECO:0007669"/>
    <property type="project" value="InterPro"/>
</dbReference>
<feature type="transmembrane region" description="Helical" evidence="1">
    <location>
        <begin position="146"/>
        <end position="167"/>
    </location>
</feature>
<dbReference type="PANTHER" id="PTHR31414">
    <property type="entry name" value="TRANSMEMBRANE PROTEIN DDB_G0292058"/>
    <property type="match status" value="1"/>
</dbReference>
<evidence type="ECO:0000313" key="4">
    <source>
        <dbReference type="EMBL" id="KAG5603966.1"/>
    </source>
</evidence>
<dbReference type="PROSITE" id="PS50222">
    <property type="entry name" value="EF_HAND_2"/>
    <property type="match status" value="1"/>
</dbReference>
<name>A0A9J5YYK2_SOLCO</name>
<feature type="transmembrane region" description="Helical" evidence="1">
    <location>
        <begin position="814"/>
        <end position="835"/>
    </location>
</feature>
<dbReference type="Proteomes" id="UP000824120">
    <property type="component" value="Chromosome 5"/>
</dbReference>
<reference evidence="4 5" key="1">
    <citation type="submission" date="2020-09" db="EMBL/GenBank/DDBJ databases">
        <title>De no assembly of potato wild relative species, Solanum commersonii.</title>
        <authorList>
            <person name="Cho K."/>
        </authorList>
    </citation>
    <scope>NUCLEOTIDE SEQUENCE [LARGE SCALE GENOMIC DNA]</scope>
    <source>
        <strain evidence="4">LZ3.2</strain>
        <tissue evidence="4">Leaf</tissue>
    </source>
</reference>
<feature type="transmembrane region" description="Helical" evidence="1">
    <location>
        <begin position="97"/>
        <end position="125"/>
    </location>
</feature>
<feature type="transmembrane region" description="Helical" evidence="1">
    <location>
        <begin position="780"/>
        <end position="802"/>
    </location>
</feature>
<feature type="signal peptide" evidence="2">
    <location>
        <begin position="1"/>
        <end position="28"/>
    </location>
</feature>
<dbReference type="OrthoDB" id="1937321at2759"/>
<feature type="domain" description="EF-hand" evidence="3">
    <location>
        <begin position="592"/>
        <end position="627"/>
    </location>
</feature>
<accession>A0A9J5YYK2</accession>
<evidence type="ECO:0000256" key="2">
    <source>
        <dbReference type="SAM" id="SignalP"/>
    </source>
</evidence>
<dbReference type="GO" id="GO:0016020">
    <property type="term" value="C:membrane"/>
    <property type="evidence" value="ECO:0007669"/>
    <property type="project" value="TreeGrafter"/>
</dbReference>
<sequence length="873" mass="96211">MKMRGYSFFTATLILVVSICFSSIPADSLPRDSFKSILGEGNLESWKDGVLHSTDMAQAPGGHASTLVLAGNRTRRPDFLSGFHKYGGGWDIANKHYWASVGFTGVAGIILALLWFISFGLALVVHYCCGWKINMRDGERHFSERICLIVLIILTCAAVIGCILLSVGQDDFHGEALDTLKYVVNQSDYTEQTLRNVTQYLLLAKTVNVAQIFLPSDVKDDIDRLNGDLTSAADNLKEKTNENSGKIRRVFNAVYASNLIFYYSSVFVFASTSDINVQMSLCRRSALITVAVVMLLISILGLSILGHQHTIHIFIISGWLLVAFTFVLYGVFVIINNAISDTCMAMGEWVDNPHAESALSNILPCVDPRTTNQTLFKSKQVTVDLVNIVNGFIDTYANSNPSNHLNSNYYNQSGPIMPRLCYPYDSQLQDLPCPADQVSMANSSTVWQNYTCSISEAGMCTSIGRLTPDMYEQLVATVNISYALEHYAPPLLNLQNCNFVRDTLKNITANHCPPLEHHLRVVNAGLAVISVGVMLSLALWIVYANRPQREEVFAKLSLRIKSSCNGKNISCSNSNIDLSSRGTTPKIGAGSHKRSILRAIIKEENTNKDGDIGFQEFHVFDEIMGFGVDELCSFVRTFGIGHRGSAVRSLQDGSNAYQEVLLASYSTLLWFISFGFALVVHYCCGWKINIRDGELHFSKRIFLIVLIIMTCAAAIGCILLSAGQDDFHGEALDTLKYVIFLPSDVKDDIDCLNGDLTSAADNLKEETNENSGKIQRVFNAVYASNLICYYSSVLVFASTSAINVQMSLCRRSALITVAVVMLLISILGLCTIPVISQSNPSNHLNSNYYNQLGPVMPRICYPYDSIGRSAMPG</sequence>
<protein>
    <recommendedName>
        <fullName evidence="3">EF-hand domain-containing protein</fullName>
    </recommendedName>
</protein>
<dbReference type="InterPro" id="IPR040283">
    <property type="entry name" value="DDB_G0292058-like"/>
</dbReference>
<keyword evidence="2" id="KW-0732">Signal</keyword>
<keyword evidence="1" id="KW-0472">Membrane</keyword>
<organism evidence="4 5">
    <name type="scientific">Solanum commersonii</name>
    <name type="common">Commerson's wild potato</name>
    <name type="synonym">Commerson's nightshade</name>
    <dbReference type="NCBI Taxonomy" id="4109"/>
    <lineage>
        <taxon>Eukaryota</taxon>
        <taxon>Viridiplantae</taxon>
        <taxon>Streptophyta</taxon>
        <taxon>Embryophyta</taxon>
        <taxon>Tracheophyta</taxon>
        <taxon>Spermatophyta</taxon>
        <taxon>Magnoliopsida</taxon>
        <taxon>eudicotyledons</taxon>
        <taxon>Gunneridae</taxon>
        <taxon>Pentapetalae</taxon>
        <taxon>asterids</taxon>
        <taxon>lamiids</taxon>
        <taxon>Solanales</taxon>
        <taxon>Solanaceae</taxon>
        <taxon>Solanoideae</taxon>
        <taxon>Solaneae</taxon>
        <taxon>Solanum</taxon>
    </lineage>
</organism>
<proteinExistence type="predicted"/>
<feature type="chain" id="PRO_5039890876" description="EF-hand domain-containing protein" evidence="2">
    <location>
        <begin position="29"/>
        <end position="873"/>
    </location>
</feature>
<keyword evidence="5" id="KW-1185">Reference proteome</keyword>
<feature type="transmembrane region" description="Helical" evidence="1">
    <location>
        <begin position="311"/>
        <end position="335"/>
    </location>
</feature>
<gene>
    <name evidence="4" type="ORF">H5410_025458</name>
</gene>
<feature type="transmembrane region" description="Helical" evidence="1">
    <location>
        <begin position="668"/>
        <end position="689"/>
    </location>
</feature>
<dbReference type="PANTHER" id="PTHR31414:SF16">
    <property type="entry name" value="TRANSMEMBRANE PROTEIN"/>
    <property type="match status" value="1"/>
</dbReference>
<feature type="transmembrane region" description="Helical" evidence="1">
    <location>
        <begin position="701"/>
        <end position="722"/>
    </location>
</feature>
<dbReference type="AlphaFoldDB" id="A0A9J5YYK2"/>
<feature type="transmembrane region" description="Helical" evidence="1">
    <location>
        <begin position="253"/>
        <end position="273"/>
    </location>
</feature>
<comment type="caution">
    <text evidence="4">The sequence shown here is derived from an EMBL/GenBank/DDBJ whole genome shotgun (WGS) entry which is preliminary data.</text>
</comment>
<dbReference type="EMBL" id="JACXVP010000005">
    <property type="protein sequence ID" value="KAG5603966.1"/>
    <property type="molecule type" value="Genomic_DNA"/>
</dbReference>
<keyword evidence="1" id="KW-0812">Transmembrane</keyword>
<evidence type="ECO:0000256" key="1">
    <source>
        <dbReference type="SAM" id="Phobius"/>
    </source>
</evidence>
<feature type="transmembrane region" description="Helical" evidence="1">
    <location>
        <begin position="285"/>
        <end position="305"/>
    </location>
</feature>
<evidence type="ECO:0000313" key="5">
    <source>
        <dbReference type="Proteomes" id="UP000824120"/>
    </source>
</evidence>
<feature type="transmembrane region" description="Helical" evidence="1">
    <location>
        <begin position="521"/>
        <end position="543"/>
    </location>
</feature>
<dbReference type="InterPro" id="IPR002048">
    <property type="entry name" value="EF_hand_dom"/>
</dbReference>
<keyword evidence="1" id="KW-1133">Transmembrane helix</keyword>
<evidence type="ECO:0000259" key="3">
    <source>
        <dbReference type="PROSITE" id="PS50222"/>
    </source>
</evidence>